<name>A0A6M1LLV4_9PROT</name>
<dbReference type="CDD" id="cd07377">
    <property type="entry name" value="WHTH_GntR"/>
    <property type="match status" value="1"/>
</dbReference>
<dbReference type="GO" id="GO:0003700">
    <property type="term" value="F:DNA-binding transcription factor activity"/>
    <property type="evidence" value="ECO:0007669"/>
    <property type="project" value="InterPro"/>
</dbReference>
<keyword evidence="3" id="KW-0804">Transcription</keyword>
<dbReference type="PANTHER" id="PTHR44846">
    <property type="entry name" value="MANNOSYL-D-GLYCERATE TRANSPORT/METABOLISM SYSTEM REPRESSOR MNGR-RELATED"/>
    <property type="match status" value="1"/>
</dbReference>
<keyword evidence="6" id="KW-1185">Reference proteome</keyword>
<dbReference type="SMART" id="SM00345">
    <property type="entry name" value="HTH_GNTR"/>
    <property type="match status" value="1"/>
</dbReference>
<feature type="domain" description="HTH gntR-type" evidence="4">
    <location>
        <begin position="21"/>
        <end position="90"/>
    </location>
</feature>
<reference evidence="5 6" key="2">
    <citation type="submission" date="2020-03" db="EMBL/GenBank/DDBJ databases">
        <title>Roseomonas stagni sp. nov., isolated from pond water in Japan.</title>
        <authorList>
            <person name="Furuhata K."/>
            <person name="Miyamoto H."/>
            <person name="Goto K."/>
        </authorList>
    </citation>
    <scope>NUCLEOTIDE SEQUENCE [LARGE SCALE GENOMIC DNA]</scope>
    <source>
        <strain evidence="5 6">PeD5</strain>
    </source>
</reference>
<keyword evidence="2" id="KW-0238">DNA-binding</keyword>
<dbReference type="Pfam" id="PF07702">
    <property type="entry name" value="UTRA"/>
    <property type="match status" value="1"/>
</dbReference>
<dbReference type="InterPro" id="IPR000524">
    <property type="entry name" value="Tscrpt_reg_HTH_GntR"/>
</dbReference>
<dbReference type="Pfam" id="PF00392">
    <property type="entry name" value="GntR"/>
    <property type="match status" value="1"/>
</dbReference>
<dbReference type="InterPro" id="IPR028978">
    <property type="entry name" value="Chorismate_lyase_/UTRA_dom_sf"/>
</dbReference>
<dbReference type="InterPro" id="IPR036390">
    <property type="entry name" value="WH_DNA-bd_sf"/>
</dbReference>
<dbReference type="InterPro" id="IPR011663">
    <property type="entry name" value="UTRA"/>
</dbReference>
<proteinExistence type="predicted"/>
<dbReference type="Gene3D" id="3.40.1410.10">
    <property type="entry name" value="Chorismate lyase-like"/>
    <property type="match status" value="1"/>
</dbReference>
<dbReference type="EMBL" id="JAAIKB010000005">
    <property type="protein sequence ID" value="NGM21330.1"/>
    <property type="molecule type" value="Genomic_DNA"/>
</dbReference>
<dbReference type="PRINTS" id="PR00035">
    <property type="entry name" value="HTHGNTR"/>
</dbReference>
<accession>A0A6M1LLV4</accession>
<evidence type="ECO:0000313" key="6">
    <source>
        <dbReference type="Proteomes" id="UP000475385"/>
    </source>
</evidence>
<reference evidence="5 6" key="1">
    <citation type="submission" date="2020-02" db="EMBL/GenBank/DDBJ databases">
        <authorList>
            <person name="Kim H.M."/>
            <person name="Jeon C.O."/>
        </authorList>
    </citation>
    <scope>NUCLEOTIDE SEQUENCE [LARGE SCALE GENOMIC DNA]</scope>
    <source>
        <strain evidence="5 6">PeD5</strain>
    </source>
</reference>
<comment type="caution">
    <text evidence="5">The sequence shown here is derived from an EMBL/GenBank/DDBJ whole genome shotgun (WGS) entry which is preliminary data.</text>
</comment>
<evidence type="ECO:0000259" key="4">
    <source>
        <dbReference type="PROSITE" id="PS50949"/>
    </source>
</evidence>
<sequence>MSLETGDGTLWPAPASFDRDLPLRYQLQQHLLATIRARPRPNQALRLPTEAELARHYGVGVVTVREALRPLEADGVITRHRRRGTFVAADAPTAPPLELRGSLASHFAQHDAEEFELLEQAEVPVPPRLAAHFPGASVLSMFRRLRRNAGEVVSHAVNWLPVEHGRRVPLDRLARWPMTRVLRDALGLPVARIENSVEARLGSPDVTRLLGVPPLSPILFFTGISQDAQRRVLDLVEIDYRADRFRFGVSFDVAQNE</sequence>
<dbReference type="InterPro" id="IPR036388">
    <property type="entry name" value="WH-like_DNA-bd_sf"/>
</dbReference>
<dbReference type="GO" id="GO:0003677">
    <property type="term" value="F:DNA binding"/>
    <property type="evidence" value="ECO:0007669"/>
    <property type="project" value="UniProtKB-KW"/>
</dbReference>
<dbReference type="AlphaFoldDB" id="A0A6M1LLV4"/>
<evidence type="ECO:0000256" key="1">
    <source>
        <dbReference type="ARBA" id="ARBA00023015"/>
    </source>
</evidence>
<dbReference type="RefSeq" id="WP_164695226.1">
    <property type="nucleotide sequence ID" value="NZ_JAAIKB010000005.1"/>
</dbReference>
<dbReference type="SUPFAM" id="SSF46785">
    <property type="entry name" value="Winged helix' DNA-binding domain"/>
    <property type="match status" value="1"/>
</dbReference>
<evidence type="ECO:0000256" key="3">
    <source>
        <dbReference type="ARBA" id="ARBA00023163"/>
    </source>
</evidence>
<dbReference type="SUPFAM" id="SSF64288">
    <property type="entry name" value="Chorismate lyase-like"/>
    <property type="match status" value="1"/>
</dbReference>
<protein>
    <submittedName>
        <fullName evidence="5">GntR family transcriptional regulator</fullName>
    </submittedName>
</protein>
<dbReference type="InterPro" id="IPR050679">
    <property type="entry name" value="Bact_HTH_transcr_reg"/>
</dbReference>
<dbReference type="PANTHER" id="PTHR44846:SF17">
    <property type="entry name" value="GNTR-FAMILY TRANSCRIPTIONAL REGULATOR"/>
    <property type="match status" value="1"/>
</dbReference>
<gene>
    <name evidence="5" type="ORF">G3576_15005</name>
</gene>
<evidence type="ECO:0000313" key="5">
    <source>
        <dbReference type="EMBL" id="NGM21330.1"/>
    </source>
</evidence>
<dbReference type="Proteomes" id="UP000475385">
    <property type="component" value="Unassembled WGS sequence"/>
</dbReference>
<evidence type="ECO:0000256" key="2">
    <source>
        <dbReference type="ARBA" id="ARBA00023125"/>
    </source>
</evidence>
<dbReference type="GO" id="GO:0045892">
    <property type="term" value="P:negative regulation of DNA-templated transcription"/>
    <property type="evidence" value="ECO:0007669"/>
    <property type="project" value="TreeGrafter"/>
</dbReference>
<organism evidence="5 6">
    <name type="scientific">Falsiroseomonas algicola</name>
    <dbReference type="NCBI Taxonomy" id="2716930"/>
    <lineage>
        <taxon>Bacteria</taxon>
        <taxon>Pseudomonadati</taxon>
        <taxon>Pseudomonadota</taxon>
        <taxon>Alphaproteobacteria</taxon>
        <taxon>Acetobacterales</taxon>
        <taxon>Roseomonadaceae</taxon>
        <taxon>Falsiroseomonas</taxon>
    </lineage>
</organism>
<dbReference type="PROSITE" id="PS50949">
    <property type="entry name" value="HTH_GNTR"/>
    <property type="match status" value="1"/>
</dbReference>
<keyword evidence="1" id="KW-0805">Transcription regulation</keyword>
<dbReference type="SMART" id="SM00866">
    <property type="entry name" value="UTRA"/>
    <property type="match status" value="1"/>
</dbReference>
<dbReference type="Gene3D" id="1.10.10.10">
    <property type="entry name" value="Winged helix-like DNA-binding domain superfamily/Winged helix DNA-binding domain"/>
    <property type="match status" value="1"/>
</dbReference>